<proteinExistence type="predicted"/>
<dbReference type="InterPro" id="IPR027417">
    <property type="entry name" value="P-loop_NTPase"/>
</dbReference>
<dbReference type="Gene3D" id="3.40.50.300">
    <property type="entry name" value="P-loop containing nucleotide triphosphate hydrolases"/>
    <property type="match status" value="1"/>
</dbReference>
<comment type="caution">
    <text evidence="1">The sequence shown here is derived from an EMBL/GenBank/DDBJ whole genome shotgun (WGS) entry which is preliminary data.</text>
</comment>
<evidence type="ECO:0000313" key="1">
    <source>
        <dbReference type="EMBL" id="MBC8577669.1"/>
    </source>
</evidence>
<keyword evidence="2" id="KW-1185">Reference proteome</keyword>
<dbReference type="Proteomes" id="UP000658131">
    <property type="component" value="Unassembled WGS sequence"/>
</dbReference>
<dbReference type="EMBL" id="JACRTB010000042">
    <property type="protein sequence ID" value="MBC8577669.1"/>
    <property type="molecule type" value="Genomic_DNA"/>
</dbReference>
<organism evidence="1 2">
    <name type="scientific">Yanshouia hominis</name>
    <dbReference type="NCBI Taxonomy" id="2763673"/>
    <lineage>
        <taxon>Bacteria</taxon>
        <taxon>Bacillati</taxon>
        <taxon>Bacillota</taxon>
        <taxon>Clostridia</taxon>
        <taxon>Eubacteriales</taxon>
        <taxon>Oscillospiraceae</taxon>
        <taxon>Yanshouia</taxon>
    </lineage>
</organism>
<protein>
    <submittedName>
        <fullName evidence="1">Cytidylate kinase-like family protein</fullName>
    </submittedName>
</protein>
<name>A0ABR7NMM2_9FIRM</name>
<dbReference type="Pfam" id="PF13189">
    <property type="entry name" value="Cytidylate_kin2"/>
    <property type="match status" value="1"/>
</dbReference>
<sequence>MMLEKQFVITIARGYGSGGRHIGKALAEELGVHCYDRKLLRLASDESGINEGLFGLADENPSLKMLLPIARRERGGEIIPPDREDFVSNENLFRYQAKVITELAKSESCVVIGRCADYVLRGVPNVLRVYIHAPLEDELHPIC</sequence>
<reference evidence="1 2" key="1">
    <citation type="submission" date="2020-08" db="EMBL/GenBank/DDBJ databases">
        <title>Genome public.</title>
        <authorList>
            <person name="Liu C."/>
            <person name="Sun Q."/>
        </authorList>
    </citation>
    <scope>NUCLEOTIDE SEQUENCE [LARGE SCALE GENOMIC DNA]</scope>
    <source>
        <strain evidence="1 2">BX1</strain>
    </source>
</reference>
<accession>A0ABR7NMM2</accession>
<gene>
    <name evidence="1" type="ORF">H8717_14830</name>
</gene>
<evidence type="ECO:0000313" key="2">
    <source>
        <dbReference type="Proteomes" id="UP000658131"/>
    </source>
</evidence>